<comment type="caution">
    <text evidence="2">The sequence shown here is derived from an EMBL/GenBank/DDBJ whole genome shotgun (WGS) entry which is preliminary data.</text>
</comment>
<dbReference type="Proteomes" id="UP000433876">
    <property type="component" value="Unassembled WGS sequence"/>
</dbReference>
<feature type="compositionally biased region" description="Acidic residues" evidence="1">
    <location>
        <begin position="840"/>
        <end position="849"/>
    </location>
</feature>
<dbReference type="AlphaFoldDB" id="A0A8S8ZSL6"/>
<feature type="compositionally biased region" description="Low complexity" evidence="1">
    <location>
        <begin position="402"/>
        <end position="420"/>
    </location>
</feature>
<feature type="compositionally biased region" description="Low complexity" evidence="1">
    <location>
        <begin position="781"/>
        <end position="801"/>
    </location>
</feature>
<feature type="region of interest" description="Disordered" evidence="1">
    <location>
        <begin position="691"/>
        <end position="714"/>
    </location>
</feature>
<dbReference type="VEuPathDB" id="FungiDB:SMAC_09307"/>
<name>A0A8S8ZSL6_SORMA</name>
<reference evidence="2 3" key="1">
    <citation type="submission" date="2017-07" db="EMBL/GenBank/DDBJ databases">
        <title>Genome sequence of the Sordaria macrospora wild type strain R19027.</title>
        <authorList>
            <person name="Nowrousian M."/>
            <person name="Teichert I."/>
            <person name="Kueck U."/>
        </authorList>
    </citation>
    <scope>NUCLEOTIDE SEQUENCE [LARGE SCALE GENOMIC DNA]</scope>
    <source>
        <strain evidence="2 3">R19027</strain>
        <tissue evidence="2">Mycelium</tissue>
    </source>
</reference>
<feature type="compositionally biased region" description="Basic and acidic residues" evidence="1">
    <location>
        <begin position="802"/>
        <end position="816"/>
    </location>
</feature>
<feature type="region of interest" description="Disordered" evidence="1">
    <location>
        <begin position="635"/>
        <end position="676"/>
    </location>
</feature>
<feature type="region of interest" description="Disordered" evidence="1">
    <location>
        <begin position="62"/>
        <end position="193"/>
    </location>
</feature>
<sequence>MGHRSKFPFSIPGRKAKPVPPPPPPAPLSSGAPLTKAQKILGTGEINIDSPWDIRASPVISNAPVSSAAHHSERDAGRGRAHHNEASASHERRWDNESEAAPRNTGWQHNEGPEAMNYEVANTSHQQRRQSSSTVASHYDQQQQHHQLQKQQTQNSVMSKPQLPSKAQQLLDFDNGIQETVPEARMKKKKSSMLDISSRLLKSKSSKHLKPDLVDYSAHVLGADMITNSPAMPTTPDMSQQPRKQRAERSDYERYQQESYANSAGQEMYEAPNLDEGPAPDEEVSSFPAPPPLNASARKISLSLFPPAPSGRPVQTPKQPEGPPSSVLTPSSLASPLADSASISSRHTRTSKASKRTDRSMTELDLQMNSVLSLSSDSEEDSYEPSTQNSLAVPMGLGEQGPMSPASTRSASSQPSSSMADYSRAKPAKRSQYGAQTQFLPIPEGAAAADVSRRSSRGSSQKTSSSKKQAATSLLHQTSRLSIGSTSTSQTAMHGTLSQSKKEAYDDNDDDDDNMQFEDFPAPPPSIRSTRNSMASRNSGNATPPLSPTSVDVDFYLQNRNSEAFGAYAPDNRSVYSGRSLGSDGMGPGRRGSTTSSIQDNASGRFMAVTRQEEMLLAALRQKRARMREDILAEYGDNRDGSGMDRDLDPRDARDPRLTMMSESTTSSSRVSRQSSTSTMRLMEAHALNARPHGHQRPQIRISTGSVDKRSDRTMSDASGQILVMMDRPLRQSSGGGGGGESEPSPDLDGFMHFDDGEMLTRGAFGGPYEGGAPDTRRNSRSSTSGSHRAQRTPSSRSKASSRSDRDHISVPRRTSDQISPKTFGCLAREAERRNRIVEAPEEDDYEEDGIPRPDSPISPGDFPVPVSMLKKNVRLSAVGHY</sequence>
<feature type="compositionally biased region" description="Low complexity" evidence="1">
    <location>
        <begin position="141"/>
        <end position="154"/>
    </location>
</feature>
<feature type="compositionally biased region" description="Low complexity" evidence="1">
    <location>
        <begin position="324"/>
        <end position="345"/>
    </location>
</feature>
<organism evidence="2 3">
    <name type="scientific">Sordaria macrospora</name>
    <dbReference type="NCBI Taxonomy" id="5147"/>
    <lineage>
        <taxon>Eukaryota</taxon>
        <taxon>Fungi</taxon>
        <taxon>Dikarya</taxon>
        <taxon>Ascomycota</taxon>
        <taxon>Pezizomycotina</taxon>
        <taxon>Sordariomycetes</taxon>
        <taxon>Sordariomycetidae</taxon>
        <taxon>Sordariales</taxon>
        <taxon>Sordariaceae</taxon>
        <taxon>Sordaria</taxon>
    </lineage>
</organism>
<feature type="compositionally biased region" description="Low complexity" evidence="1">
    <location>
        <begin position="457"/>
        <end position="473"/>
    </location>
</feature>
<feature type="compositionally biased region" description="Basic and acidic residues" evidence="1">
    <location>
        <begin position="245"/>
        <end position="256"/>
    </location>
</feature>
<feature type="compositionally biased region" description="Basic and acidic residues" evidence="1">
    <location>
        <begin position="635"/>
        <end position="657"/>
    </location>
</feature>
<proteinExistence type="predicted"/>
<feature type="compositionally biased region" description="Polar residues" evidence="1">
    <location>
        <begin position="592"/>
        <end position="601"/>
    </location>
</feature>
<feature type="region of interest" description="Disordered" evidence="1">
    <location>
        <begin position="1"/>
        <end position="42"/>
    </location>
</feature>
<feature type="compositionally biased region" description="Basic and acidic residues" evidence="1">
    <location>
        <begin position="829"/>
        <end position="839"/>
    </location>
</feature>
<feature type="region of interest" description="Disordered" evidence="1">
    <location>
        <begin position="729"/>
        <end position="864"/>
    </location>
</feature>
<feature type="compositionally biased region" description="Basic and acidic residues" evidence="1">
    <location>
        <begin position="70"/>
        <end position="96"/>
    </location>
</feature>
<accession>A0A8S8ZSL6</accession>
<feature type="compositionally biased region" description="Acidic residues" evidence="1">
    <location>
        <begin position="506"/>
        <end position="516"/>
    </location>
</feature>
<dbReference type="OMA" id="QMSFRSI"/>
<gene>
    <name evidence="2" type="ORF">SMACR_09307</name>
</gene>
<feature type="compositionally biased region" description="Low complexity" evidence="1">
    <location>
        <begin position="658"/>
        <end position="676"/>
    </location>
</feature>
<evidence type="ECO:0000256" key="1">
    <source>
        <dbReference type="SAM" id="MobiDB-lite"/>
    </source>
</evidence>
<evidence type="ECO:0000313" key="3">
    <source>
        <dbReference type="Proteomes" id="UP000433876"/>
    </source>
</evidence>
<protein>
    <submittedName>
        <fullName evidence="2">Uncharacterized protein</fullName>
    </submittedName>
</protein>
<feature type="compositionally biased region" description="Pro residues" evidence="1">
    <location>
        <begin position="18"/>
        <end position="27"/>
    </location>
</feature>
<feature type="compositionally biased region" description="Polar residues" evidence="1">
    <location>
        <begin position="527"/>
        <end position="548"/>
    </location>
</feature>
<feature type="region of interest" description="Disordered" evidence="1">
    <location>
        <begin position="226"/>
        <end position="548"/>
    </location>
</feature>
<evidence type="ECO:0000313" key="2">
    <source>
        <dbReference type="EMBL" id="KAA8633033.1"/>
    </source>
</evidence>
<dbReference type="EMBL" id="NMPR01000044">
    <property type="protein sequence ID" value="KAA8633033.1"/>
    <property type="molecule type" value="Genomic_DNA"/>
</dbReference>
<feature type="compositionally biased region" description="Polar residues" evidence="1">
    <location>
        <begin position="226"/>
        <end position="242"/>
    </location>
</feature>
<feature type="compositionally biased region" description="Polar residues" evidence="1">
    <location>
        <begin position="474"/>
        <end position="499"/>
    </location>
</feature>
<feature type="region of interest" description="Disordered" evidence="1">
    <location>
        <begin position="579"/>
        <end position="601"/>
    </location>
</feature>